<sequence length="216" mass="24773">MKRLMIAATAALTLLLGGCATTIRSDVTTFHQWPEQLADKTYVFEAPPAQDDTLEWRSYQNMVRGELARLGFQDAGAAGTPTLQVAMRFMTVDVPVRVIEPVYSHFDHYWMPRSAFMRPYRRGYGYWRGWHSPFYDPFWYGTPMYQESIVHHYKRDLQLGIKSVKDGKRLFDVTVNNLSRTMSTPQVMPALVHSAFAEFPGVSGVARTVELKREAK</sequence>
<feature type="domain" description="DUF4136" evidence="2">
    <location>
        <begin position="27"/>
        <end position="201"/>
    </location>
</feature>
<keyword evidence="1" id="KW-0732">Signal</keyword>
<evidence type="ECO:0000313" key="4">
    <source>
        <dbReference type="Proteomes" id="UP000583752"/>
    </source>
</evidence>
<keyword evidence="4" id="KW-1185">Reference proteome</keyword>
<evidence type="ECO:0000259" key="2">
    <source>
        <dbReference type="Pfam" id="PF13590"/>
    </source>
</evidence>
<feature type="chain" id="PRO_5032829859" evidence="1">
    <location>
        <begin position="26"/>
        <end position="216"/>
    </location>
</feature>
<organism evidence="3 4">
    <name type="scientific">Massilia polaris</name>
    <dbReference type="NCBI Taxonomy" id="2728846"/>
    <lineage>
        <taxon>Bacteria</taxon>
        <taxon>Pseudomonadati</taxon>
        <taxon>Pseudomonadota</taxon>
        <taxon>Betaproteobacteria</taxon>
        <taxon>Burkholderiales</taxon>
        <taxon>Oxalobacteraceae</taxon>
        <taxon>Telluria group</taxon>
        <taxon>Massilia</taxon>
    </lineage>
</organism>
<gene>
    <name evidence="3" type="ORF">HHL21_09025</name>
</gene>
<dbReference type="InterPro" id="IPR025411">
    <property type="entry name" value="DUF4136"/>
</dbReference>
<feature type="signal peptide" evidence="1">
    <location>
        <begin position="1"/>
        <end position="25"/>
    </location>
</feature>
<protein>
    <submittedName>
        <fullName evidence="3">DUF4136 domain-containing protein</fullName>
    </submittedName>
</protein>
<reference evidence="3 4" key="1">
    <citation type="submission" date="2020-04" db="EMBL/GenBank/DDBJ databases">
        <title>Massilia sp. RP-1-19 isolated from soil.</title>
        <authorList>
            <person name="Dahal R.H."/>
        </authorList>
    </citation>
    <scope>NUCLEOTIDE SEQUENCE [LARGE SCALE GENOMIC DNA]</scope>
    <source>
        <strain evidence="3 4">RP-1-19</strain>
    </source>
</reference>
<comment type="caution">
    <text evidence="3">The sequence shown here is derived from an EMBL/GenBank/DDBJ whole genome shotgun (WGS) entry which is preliminary data.</text>
</comment>
<accession>A0A848HN19</accession>
<evidence type="ECO:0000313" key="3">
    <source>
        <dbReference type="EMBL" id="NML61221.1"/>
    </source>
</evidence>
<dbReference type="EMBL" id="JABBGG010000004">
    <property type="protein sequence ID" value="NML61221.1"/>
    <property type="molecule type" value="Genomic_DNA"/>
</dbReference>
<dbReference type="Proteomes" id="UP000583752">
    <property type="component" value="Unassembled WGS sequence"/>
</dbReference>
<dbReference type="AlphaFoldDB" id="A0A848HN19"/>
<dbReference type="RefSeq" id="WP_169464918.1">
    <property type="nucleotide sequence ID" value="NZ_JABBGG010000004.1"/>
</dbReference>
<name>A0A848HN19_9BURK</name>
<dbReference type="Pfam" id="PF13590">
    <property type="entry name" value="DUF4136"/>
    <property type="match status" value="1"/>
</dbReference>
<dbReference type="PROSITE" id="PS51257">
    <property type="entry name" value="PROKAR_LIPOPROTEIN"/>
    <property type="match status" value="1"/>
</dbReference>
<proteinExistence type="predicted"/>
<evidence type="ECO:0000256" key="1">
    <source>
        <dbReference type="SAM" id="SignalP"/>
    </source>
</evidence>